<dbReference type="CDD" id="cd17932">
    <property type="entry name" value="DEXQc_UvrD"/>
    <property type="match status" value="1"/>
</dbReference>
<keyword evidence="5 15" id="KW-0378">Hydrolase</keyword>
<dbReference type="PANTHER" id="PTHR11070">
    <property type="entry name" value="UVRD / RECB / PCRA DNA HELICASE FAMILY MEMBER"/>
    <property type="match status" value="1"/>
</dbReference>
<dbReference type="Gene3D" id="1.10.10.160">
    <property type="match status" value="1"/>
</dbReference>
<dbReference type="Gene3D" id="3.90.320.10">
    <property type="match status" value="1"/>
</dbReference>
<evidence type="ECO:0000256" key="10">
    <source>
        <dbReference type="ARBA" id="ARBA00023204"/>
    </source>
</evidence>
<evidence type="ECO:0000256" key="9">
    <source>
        <dbReference type="ARBA" id="ARBA00023125"/>
    </source>
</evidence>
<keyword evidence="8 15" id="KW-0067">ATP-binding</keyword>
<dbReference type="InterPro" id="IPR011604">
    <property type="entry name" value="PDDEXK-like_dom_sf"/>
</dbReference>
<evidence type="ECO:0000256" key="1">
    <source>
        <dbReference type="ARBA" id="ARBA00009922"/>
    </source>
</evidence>
<feature type="binding site" evidence="15">
    <location>
        <begin position="38"/>
        <end position="45"/>
    </location>
    <ligand>
        <name>ATP</name>
        <dbReference type="ChEBI" id="CHEBI:30616"/>
    </ligand>
</feature>
<dbReference type="Proteomes" id="UP000326912">
    <property type="component" value="Unassembled WGS sequence"/>
</dbReference>
<evidence type="ECO:0000256" key="2">
    <source>
        <dbReference type="ARBA" id="ARBA00022722"/>
    </source>
</evidence>
<gene>
    <name evidence="18" type="ORF">KDW_11000</name>
</gene>
<keyword evidence="6 15" id="KW-0347">Helicase</keyword>
<dbReference type="Pfam" id="PF13361">
    <property type="entry name" value="UvrD_C"/>
    <property type="match status" value="2"/>
</dbReference>
<dbReference type="Pfam" id="PF00580">
    <property type="entry name" value="UvrD-helicase"/>
    <property type="match status" value="1"/>
</dbReference>
<keyword evidence="11" id="KW-0413">Isomerase</keyword>
<dbReference type="PROSITE" id="PS51198">
    <property type="entry name" value="UVRD_HELICASE_ATP_BIND"/>
    <property type="match status" value="1"/>
</dbReference>
<keyword evidence="7" id="KW-0269">Exonuclease</keyword>
<dbReference type="SUPFAM" id="SSF52540">
    <property type="entry name" value="P-loop containing nucleoside triphosphate hydrolases"/>
    <property type="match status" value="1"/>
</dbReference>
<evidence type="ECO:0000256" key="6">
    <source>
        <dbReference type="ARBA" id="ARBA00022806"/>
    </source>
</evidence>
<dbReference type="GO" id="GO:0005829">
    <property type="term" value="C:cytosol"/>
    <property type="evidence" value="ECO:0007669"/>
    <property type="project" value="TreeGrafter"/>
</dbReference>
<dbReference type="InterPro" id="IPR038726">
    <property type="entry name" value="PDDEXK_AddAB-type"/>
</dbReference>
<dbReference type="InterPro" id="IPR014017">
    <property type="entry name" value="DNA_helicase_UvrD-like_C"/>
</dbReference>
<evidence type="ECO:0000256" key="5">
    <source>
        <dbReference type="ARBA" id="ARBA00022801"/>
    </source>
</evidence>
<evidence type="ECO:0000259" key="16">
    <source>
        <dbReference type="PROSITE" id="PS51198"/>
    </source>
</evidence>
<dbReference type="GO" id="GO:0005524">
    <property type="term" value="F:ATP binding"/>
    <property type="evidence" value="ECO:0007669"/>
    <property type="project" value="UniProtKB-UniRule"/>
</dbReference>
<comment type="catalytic activity">
    <reaction evidence="14">
        <text>ATP + H2O = ADP + phosphate + H(+)</text>
        <dbReference type="Rhea" id="RHEA:13065"/>
        <dbReference type="ChEBI" id="CHEBI:15377"/>
        <dbReference type="ChEBI" id="CHEBI:15378"/>
        <dbReference type="ChEBI" id="CHEBI:30616"/>
        <dbReference type="ChEBI" id="CHEBI:43474"/>
        <dbReference type="ChEBI" id="CHEBI:456216"/>
        <dbReference type="EC" id="5.6.2.4"/>
    </reaction>
</comment>
<dbReference type="GO" id="GO:0000725">
    <property type="term" value="P:recombinational repair"/>
    <property type="evidence" value="ECO:0007669"/>
    <property type="project" value="TreeGrafter"/>
</dbReference>
<keyword evidence="3 15" id="KW-0547">Nucleotide-binding</keyword>
<dbReference type="Gene3D" id="3.40.50.300">
    <property type="entry name" value="P-loop containing nucleotide triphosphate hydrolases"/>
    <property type="match status" value="3"/>
</dbReference>
<evidence type="ECO:0000313" key="18">
    <source>
        <dbReference type="EMBL" id="GER86938.1"/>
    </source>
</evidence>
<feature type="domain" description="UvrD-like helicase C-terminal" evidence="17">
    <location>
        <begin position="342"/>
        <end position="612"/>
    </location>
</feature>
<accession>A0A5J4KDC6</accession>
<name>A0A5J4KDC6_9CHLR</name>
<dbReference type="EMBL" id="BKZW01000001">
    <property type="protein sequence ID" value="GER86938.1"/>
    <property type="molecule type" value="Genomic_DNA"/>
</dbReference>
<dbReference type="InterPro" id="IPR000212">
    <property type="entry name" value="DNA_helicase_UvrD/REP"/>
</dbReference>
<comment type="catalytic activity">
    <reaction evidence="12">
        <text>Couples ATP hydrolysis with the unwinding of duplex DNA by translocating in the 3'-5' direction.</text>
        <dbReference type="EC" id="5.6.2.4"/>
    </reaction>
</comment>
<organism evidence="18 19">
    <name type="scientific">Dictyobacter vulcani</name>
    <dbReference type="NCBI Taxonomy" id="2607529"/>
    <lineage>
        <taxon>Bacteria</taxon>
        <taxon>Bacillati</taxon>
        <taxon>Chloroflexota</taxon>
        <taxon>Ktedonobacteria</taxon>
        <taxon>Ktedonobacterales</taxon>
        <taxon>Dictyobacteraceae</taxon>
        <taxon>Dictyobacter</taxon>
    </lineage>
</organism>
<keyword evidence="4" id="KW-0227">DNA damage</keyword>
<protein>
    <recommendedName>
        <fullName evidence="13">DNA 3'-5' helicase</fullName>
        <ecNumber evidence="13">5.6.2.4</ecNumber>
    </recommendedName>
</protein>
<evidence type="ECO:0000259" key="17">
    <source>
        <dbReference type="PROSITE" id="PS51217"/>
    </source>
</evidence>
<evidence type="ECO:0000256" key="3">
    <source>
        <dbReference type="ARBA" id="ARBA00022741"/>
    </source>
</evidence>
<sequence>MTLEPHSNISPLLTRHYAMNSEQIQIISHQQGPLRVIAGPGSGKTYSLILLAMNLLLCGQTPPEGIVLCTYTQKAAYEMQDRLLQIARAINYQADLSQIKIGTIHSICKQFLVRHLHHTPLGNNFETLDQFSQQLLIYQQLDTLCTAPMLAFFQTQWGSPWQIARKLQFLFDKIAEELIIDKLLQVFPQPRFDANSDQQTIAALLPHIYQNYTTLLQAANYVDFAHLQRYAYDLLQKPVAFQQVARDIRYVLVDEYQDTNYIQEKILTLLASATEEQNLCVVGDEDQSLYRFRGATVRNILEFIHTFPDCKQVQLTTNYRSHATIIDTCNQWMESLAVNFPNTHGDFANIFRTDKVIRPAKQAHHEVAYPAVITLASEDIYAEAEQFARLISELKQYGRIQDYSQVAILLHSVRSDFSRPYIEALKGYGIAAYCPRARDYFDQPEIQLLIGCFALLLHLQEADFTDEQTNFVEYLQHCQSMLTRAYQQHTDFKTELQAIQEDIWLADEHDETAEKQLADYFYRLIFTTAFEGFRAEKLAMANLVIFSQYLKIFLTSFRHETINTRTLAALRYDFFHTFIYLLHLDGVNQFEHPDELVPLDHVQIMTIHQAKGLEFPVVIVGRLDKAPPQGGNEDRALRDYYHRKPIEPEKYIPAFDLRRLFYVAFSRARQALILSAPRKPHAQFSHLWHNTSALEYHYRELMTMPAADPVSMHEPPKRRLSLTSHISLYATCPRQFEYLREHNFSPAHSANTFYGQLIHQTLEGLHRLALEQPISSLHEDTLIELFERTFYFLTCTGMMPLDNTTKNKALVQILRYFDQNQGVLGRIQDAEHSFQIEKEEYILTGKMDLLVEGKQGMEIIDFKTGPRPEKDTALVNRYTQQLYLYAYALERRTRKLPSHLYLYWTAEKNKADALMEIPFHEEDLEQMNNYFDTISSQILNKQFAVTTPPPSSVCQSCDIRYLCQQQGIIQ</sequence>
<evidence type="ECO:0000256" key="7">
    <source>
        <dbReference type="ARBA" id="ARBA00022839"/>
    </source>
</evidence>
<dbReference type="InterPro" id="IPR014016">
    <property type="entry name" value="UvrD-like_ATP-bd"/>
</dbReference>
<dbReference type="InterPro" id="IPR027417">
    <property type="entry name" value="P-loop_NTPase"/>
</dbReference>
<reference evidence="18 19" key="1">
    <citation type="submission" date="2019-10" db="EMBL/GenBank/DDBJ databases">
        <title>Dictyobacter vulcani sp. nov., within the class Ktedonobacteria, isolated from soil of volcanic Mt. Zao.</title>
        <authorList>
            <person name="Zheng Y."/>
            <person name="Wang C.M."/>
            <person name="Sakai Y."/>
            <person name="Abe K."/>
            <person name="Yokota A."/>
            <person name="Yabe S."/>
        </authorList>
    </citation>
    <scope>NUCLEOTIDE SEQUENCE [LARGE SCALE GENOMIC DNA]</scope>
    <source>
        <strain evidence="18 19">W12</strain>
    </source>
</reference>
<evidence type="ECO:0000256" key="15">
    <source>
        <dbReference type="PROSITE-ProRule" id="PRU00560"/>
    </source>
</evidence>
<evidence type="ECO:0000256" key="11">
    <source>
        <dbReference type="ARBA" id="ARBA00023235"/>
    </source>
</evidence>
<keyword evidence="9" id="KW-0238">DNA-binding</keyword>
<feature type="domain" description="UvrD-like helicase ATP-binding" evidence="16">
    <location>
        <begin position="17"/>
        <end position="322"/>
    </location>
</feature>
<dbReference type="GO" id="GO:0033202">
    <property type="term" value="C:DNA helicase complex"/>
    <property type="evidence" value="ECO:0007669"/>
    <property type="project" value="TreeGrafter"/>
</dbReference>
<evidence type="ECO:0000256" key="4">
    <source>
        <dbReference type="ARBA" id="ARBA00022763"/>
    </source>
</evidence>
<evidence type="ECO:0000256" key="12">
    <source>
        <dbReference type="ARBA" id="ARBA00034617"/>
    </source>
</evidence>
<dbReference type="Pfam" id="PF12705">
    <property type="entry name" value="PDDEXK_1"/>
    <property type="match status" value="1"/>
</dbReference>
<evidence type="ECO:0000313" key="19">
    <source>
        <dbReference type="Proteomes" id="UP000326912"/>
    </source>
</evidence>
<dbReference type="InterPro" id="IPR013986">
    <property type="entry name" value="DExx_box_DNA_helicase_dom_sf"/>
</dbReference>
<evidence type="ECO:0000256" key="14">
    <source>
        <dbReference type="ARBA" id="ARBA00048988"/>
    </source>
</evidence>
<dbReference type="GO" id="GO:0003677">
    <property type="term" value="F:DNA binding"/>
    <property type="evidence" value="ECO:0007669"/>
    <property type="project" value="UniProtKB-KW"/>
</dbReference>
<dbReference type="GO" id="GO:0043138">
    <property type="term" value="F:3'-5' DNA helicase activity"/>
    <property type="evidence" value="ECO:0007669"/>
    <property type="project" value="UniProtKB-EC"/>
</dbReference>
<comment type="caution">
    <text evidence="18">The sequence shown here is derived from an EMBL/GenBank/DDBJ whole genome shotgun (WGS) entry which is preliminary data.</text>
</comment>
<evidence type="ECO:0000256" key="13">
    <source>
        <dbReference type="ARBA" id="ARBA00034808"/>
    </source>
</evidence>
<dbReference type="InterPro" id="IPR011335">
    <property type="entry name" value="Restrct_endonuc-II-like"/>
</dbReference>
<dbReference type="SUPFAM" id="SSF52980">
    <property type="entry name" value="Restriction endonuclease-like"/>
    <property type="match status" value="1"/>
</dbReference>
<dbReference type="AlphaFoldDB" id="A0A5J4KDC6"/>
<keyword evidence="2" id="KW-0540">Nuclease</keyword>
<dbReference type="RefSeq" id="WP_151754989.1">
    <property type="nucleotide sequence ID" value="NZ_BKZW01000001.1"/>
</dbReference>
<proteinExistence type="inferred from homology"/>
<dbReference type="PROSITE" id="PS51217">
    <property type="entry name" value="UVRD_HELICASE_CTER"/>
    <property type="match status" value="1"/>
</dbReference>
<evidence type="ECO:0000256" key="8">
    <source>
        <dbReference type="ARBA" id="ARBA00022840"/>
    </source>
</evidence>
<dbReference type="EC" id="5.6.2.4" evidence="13"/>
<keyword evidence="10" id="KW-0234">DNA repair</keyword>
<dbReference type="PANTHER" id="PTHR11070:SF2">
    <property type="entry name" value="ATP-DEPENDENT DNA HELICASE SRS2"/>
    <property type="match status" value="1"/>
</dbReference>
<keyword evidence="19" id="KW-1185">Reference proteome</keyword>
<comment type="similarity">
    <text evidence="1">Belongs to the helicase family. UvrD subfamily.</text>
</comment>
<dbReference type="GO" id="GO:0004527">
    <property type="term" value="F:exonuclease activity"/>
    <property type="evidence" value="ECO:0007669"/>
    <property type="project" value="UniProtKB-KW"/>
</dbReference>